<proteinExistence type="predicted"/>
<dbReference type="Proteomes" id="UP000886520">
    <property type="component" value="Chromosome 18"/>
</dbReference>
<name>A0A9D4Z9W5_ADICA</name>
<comment type="caution">
    <text evidence="1">The sequence shown here is derived from an EMBL/GenBank/DDBJ whole genome shotgun (WGS) entry which is preliminary data.</text>
</comment>
<dbReference type="AlphaFoldDB" id="A0A9D4Z9W5"/>
<evidence type="ECO:0000313" key="2">
    <source>
        <dbReference type="Proteomes" id="UP000886520"/>
    </source>
</evidence>
<keyword evidence="2" id="KW-1185">Reference proteome</keyword>
<organism evidence="1 2">
    <name type="scientific">Adiantum capillus-veneris</name>
    <name type="common">Maidenhair fern</name>
    <dbReference type="NCBI Taxonomy" id="13818"/>
    <lineage>
        <taxon>Eukaryota</taxon>
        <taxon>Viridiplantae</taxon>
        <taxon>Streptophyta</taxon>
        <taxon>Embryophyta</taxon>
        <taxon>Tracheophyta</taxon>
        <taxon>Polypodiopsida</taxon>
        <taxon>Polypodiidae</taxon>
        <taxon>Polypodiales</taxon>
        <taxon>Pteridineae</taxon>
        <taxon>Pteridaceae</taxon>
        <taxon>Vittarioideae</taxon>
        <taxon>Adiantum</taxon>
    </lineage>
</organism>
<sequence length="82" mass="8752">MTWESGLHSDTCRMTYPPVVEVDEVDGVQLRLREDVARLGMTIGYGESVVGQFCRLSASREESDSTGVAASGSALQGLTIGD</sequence>
<protein>
    <submittedName>
        <fullName evidence="1">Uncharacterized protein</fullName>
    </submittedName>
</protein>
<gene>
    <name evidence="1" type="ORF">GOP47_0018721</name>
</gene>
<dbReference type="EMBL" id="JABFUD020000018">
    <property type="protein sequence ID" value="KAI5066097.1"/>
    <property type="molecule type" value="Genomic_DNA"/>
</dbReference>
<accession>A0A9D4Z9W5</accession>
<evidence type="ECO:0000313" key="1">
    <source>
        <dbReference type="EMBL" id="KAI5066097.1"/>
    </source>
</evidence>
<reference evidence="1" key="1">
    <citation type="submission" date="2021-01" db="EMBL/GenBank/DDBJ databases">
        <title>Adiantum capillus-veneris genome.</title>
        <authorList>
            <person name="Fang Y."/>
            <person name="Liao Q."/>
        </authorList>
    </citation>
    <scope>NUCLEOTIDE SEQUENCE</scope>
    <source>
        <strain evidence="1">H3</strain>
        <tissue evidence="1">Leaf</tissue>
    </source>
</reference>